<dbReference type="EMBL" id="CM046118">
    <property type="protein sequence ID" value="KAI8438445.1"/>
    <property type="molecule type" value="Genomic_DNA"/>
</dbReference>
<evidence type="ECO:0000313" key="1">
    <source>
        <dbReference type="EMBL" id="KAI8438445.1"/>
    </source>
</evidence>
<protein>
    <submittedName>
        <fullName evidence="1">Uncharacterized protein</fullName>
    </submittedName>
</protein>
<proteinExistence type="predicted"/>
<name>A0ACC0KQ46_CHOFU</name>
<gene>
    <name evidence="1" type="ORF">MSG28_010959</name>
</gene>
<evidence type="ECO:0000313" key="2">
    <source>
        <dbReference type="Proteomes" id="UP001064048"/>
    </source>
</evidence>
<dbReference type="Proteomes" id="UP001064048">
    <property type="component" value="Chromosome 18"/>
</dbReference>
<organism evidence="1 2">
    <name type="scientific">Choristoneura fumiferana</name>
    <name type="common">Spruce budworm moth</name>
    <name type="synonym">Archips fumiferana</name>
    <dbReference type="NCBI Taxonomy" id="7141"/>
    <lineage>
        <taxon>Eukaryota</taxon>
        <taxon>Metazoa</taxon>
        <taxon>Ecdysozoa</taxon>
        <taxon>Arthropoda</taxon>
        <taxon>Hexapoda</taxon>
        <taxon>Insecta</taxon>
        <taxon>Pterygota</taxon>
        <taxon>Neoptera</taxon>
        <taxon>Endopterygota</taxon>
        <taxon>Lepidoptera</taxon>
        <taxon>Glossata</taxon>
        <taxon>Ditrysia</taxon>
        <taxon>Tortricoidea</taxon>
        <taxon>Tortricidae</taxon>
        <taxon>Tortricinae</taxon>
        <taxon>Choristoneura</taxon>
    </lineage>
</organism>
<keyword evidence="2" id="KW-1185">Reference proteome</keyword>
<comment type="caution">
    <text evidence="1">The sequence shown here is derived from an EMBL/GenBank/DDBJ whole genome shotgun (WGS) entry which is preliminary data.</text>
</comment>
<reference evidence="1 2" key="1">
    <citation type="journal article" date="2022" name="Genome Biol. Evol.">
        <title>The Spruce Budworm Genome: Reconstructing the Evolutionary History of Antifreeze Proteins.</title>
        <authorList>
            <person name="Beliveau C."/>
            <person name="Gagne P."/>
            <person name="Picq S."/>
            <person name="Vernygora O."/>
            <person name="Keeling C.I."/>
            <person name="Pinkney K."/>
            <person name="Doucet D."/>
            <person name="Wen F."/>
            <person name="Johnston J.S."/>
            <person name="Maaroufi H."/>
            <person name="Boyle B."/>
            <person name="Laroche J."/>
            <person name="Dewar K."/>
            <person name="Juretic N."/>
            <person name="Blackburn G."/>
            <person name="Nisole A."/>
            <person name="Brunet B."/>
            <person name="Brandao M."/>
            <person name="Lumley L."/>
            <person name="Duan J."/>
            <person name="Quan G."/>
            <person name="Lucarotti C.J."/>
            <person name="Roe A.D."/>
            <person name="Sperling F.A.H."/>
            <person name="Levesque R.C."/>
            <person name="Cusson M."/>
        </authorList>
    </citation>
    <scope>NUCLEOTIDE SEQUENCE [LARGE SCALE GENOMIC DNA]</scope>
    <source>
        <strain evidence="1">Glfc:IPQL:Cfum</strain>
    </source>
</reference>
<sequence>MEHLTSKPPSSAREYYVNLFCSKYKLKPSKGSHGVRKALKSWWSLSTAERQPFVDKFNLMQEKIKENCVKYLKSVKPFMKKKIIGEGNGHCVSEHVISQEDNSEDINGSIHNEDTDQNNQDHAASVIFDPYPNDPASSHEIINATEKVLKLPEPTLPCAK</sequence>
<accession>A0ACC0KQ46</accession>